<organism evidence="2 3">
    <name type="scientific">Clathrospora elynae</name>
    <dbReference type="NCBI Taxonomy" id="706981"/>
    <lineage>
        <taxon>Eukaryota</taxon>
        <taxon>Fungi</taxon>
        <taxon>Dikarya</taxon>
        <taxon>Ascomycota</taxon>
        <taxon>Pezizomycotina</taxon>
        <taxon>Dothideomycetes</taxon>
        <taxon>Pleosporomycetidae</taxon>
        <taxon>Pleosporales</taxon>
        <taxon>Diademaceae</taxon>
        <taxon>Clathrospora</taxon>
    </lineage>
</organism>
<evidence type="ECO:0000313" key="3">
    <source>
        <dbReference type="Proteomes" id="UP000800038"/>
    </source>
</evidence>
<evidence type="ECO:0000256" key="1">
    <source>
        <dbReference type="SAM" id="MobiDB-lite"/>
    </source>
</evidence>
<name>A0A6A5SER5_9PLEO</name>
<proteinExistence type="predicted"/>
<dbReference type="AlphaFoldDB" id="A0A6A5SER5"/>
<dbReference type="OrthoDB" id="5431422at2759"/>
<gene>
    <name evidence="2" type="ORF">EJ02DRAFT_457180</name>
</gene>
<dbReference type="EMBL" id="ML976087">
    <property type="protein sequence ID" value="KAF1939131.1"/>
    <property type="molecule type" value="Genomic_DNA"/>
</dbReference>
<feature type="region of interest" description="Disordered" evidence="1">
    <location>
        <begin position="37"/>
        <end position="63"/>
    </location>
</feature>
<reference evidence="2" key="1">
    <citation type="journal article" date="2020" name="Stud. Mycol.">
        <title>101 Dothideomycetes genomes: a test case for predicting lifestyles and emergence of pathogens.</title>
        <authorList>
            <person name="Haridas S."/>
            <person name="Albert R."/>
            <person name="Binder M."/>
            <person name="Bloem J."/>
            <person name="Labutti K."/>
            <person name="Salamov A."/>
            <person name="Andreopoulos B."/>
            <person name="Baker S."/>
            <person name="Barry K."/>
            <person name="Bills G."/>
            <person name="Bluhm B."/>
            <person name="Cannon C."/>
            <person name="Castanera R."/>
            <person name="Culley D."/>
            <person name="Daum C."/>
            <person name="Ezra D."/>
            <person name="Gonzalez J."/>
            <person name="Henrissat B."/>
            <person name="Kuo A."/>
            <person name="Liang C."/>
            <person name="Lipzen A."/>
            <person name="Lutzoni F."/>
            <person name="Magnuson J."/>
            <person name="Mondo S."/>
            <person name="Nolan M."/>
            <person name="Ohm R."/>
            <person name="Pangilinan J."/>
            <person name="Park H.-J."/>
            <person name="Ramirez L."/>
            <person name="Alfaro M."/>
            <person name="Sun H."/>
            <person name="Tritt A."/>
            <person name="Yoshinaga Y."/>
            <person name="Zwiers L.-H."/>
            <person name="Turgeon B."/>
            <person name="Goodwin S."/>
            <person name="Spatafora J."/>
            <person name="Crous P."/>
            <person name="Grigoriev I."/>
        </authorList>
    </citation>
    <scope>NUCLEOTIDE SEQUENCE</scope>
    <source>
        <strain evidence="2">CBS 161.51</strain>
    </source>
</reference>
<accession>A0A6A5SER5</accession>
<sequence length="63" mass="7318">MGRTPFFQLLTRLDATEEMVRRFQRLGGNLDVMDHDKNTPLHLVTSPDPTNQHLTRPMTRGTR</sequence>
<keyword evidence="3" id="KW-1185">Reference proteome</keyword>
<protein>
    <submittedName>
        <fullName evidence="2">Uncharacterized protein</fullName>
    </submittedName>
</protein>
<evidence type="ECO:0000313" key="2">
    <source>
        <dbReference type="EMBL" id="KAF1939131.1"/>
    </source>
</evidence>
<dbReference type="Proteomes" id="UP000800038">
    <property type="component" value="Unassembled WGS sequence"/>
</dbReference>